<feature type="transmembrane region" description="Helical" evidence="7">
    <location>
        <begin position="242"/>
        <end position="262"/>
    </location>
</feature>
<feature type="domain" description="Cation/H+ exchanger transmembrane" evidence="8">
    <location>
        <begin position="55"/>
        <end position="444"/>
    </location>
</feature>
<feature type="transmembrane region" description="Helical" evidence="7">
    <location>
        <begin position="283"/>
        <end position="308"/>
    </location>
</feature>
<gene>
    <name evidence="9" type="primary">KHA1</name>
    <name evidence="9" type="ORF">VC83_04931</name>
</gene>
<dbReference type="GO" id="GO:0016020">
    <property type="term" value="C:membrane"/>
    <property type="evidence" value="ECO:0007669"/>
    <property type="project" value="UniProtKB-SubCell"/>
</dbReference>
<dbReference type="PANTHER" id="PTHR32468">
    <property type="entry name" value="CATION/H + ANTIPORTER"/>
    <property type="match status" value="1"/>
</dbReference>
<feature type="transmembrane region" description="Helical" evidence="7">
    <location>
        <begin position="108"/>
        <end position="127"/>
    </location>
</feature>
<dbReference type="InterPro" id="IPR038770">
    <property type="entry name" value="Na+/solute_symporter_sf"/>
</dbReference>
<evidence type="ECO:0000256" key="2">
    <source>
        <dbReference type="ARBA" id="ARBA00022448"/>
    </source>
</evidence>
<keyword evidence="4 7" id="KW-1133">Transmembrane helix</keyword>
<dbReference type="EMBL" id="KV441396">
    <property type="protein sequence ID" value="OAF58664.1"/>
    <property type="molecule type" value="Genomic_DNA"/>
</dbReference>
<evidence type="ECO:0000259" key="8">
    <source>
        <dbReference type="Pfam" id="PF00999"/>
    </source>
</evidence>
<dbReference type="VEuPathDB" id="FungiDB:GMDG_00927"/>
<evidence type="ECO:0000256" key="3">
    <source>
        <dbReference type="ARBA" id="ARBA00022692"/>
    </source>
</evidence>
<feature type="transmembrane region" description="Helical" evidence="7">
    <location>
        <begin position="428"/>
        <end position="451"/>
    </location>
</feature>
<keyword evidence="6 7" id="KW-0472">Membrane</keyword>
<feature type="transmembrane region" description="Helical" evidence="7">
    <location>
        <begin position="46"/>
        <end position="63"/>
    </location>
</feature>
<evidence type="ECO:0000256" key="1">
    <source>
        <dbReference type="ARBA" id="ARBA00004141"/>
    </source>
</evidence>
<reference evidence="9" key="1">
    <citation type="submission" date="2016-03" db="EMBL/GenBank/DDBJ databases">
        <title>Updated assembly of Pseudogymnoascus destructans, the fungus causing white-nose syndrome of bats.</title>
        <authorList>
            <person name="Palmer J.M."/>
            <person name="Drees K.P."/>
            <person name="Foster J.T."/>
            <person name="Lindner D.L."/>
        </authorList>
    </citation>
    <scope>NUCLEOTIDE SEQUENCE [LARGE SCALE GENOMIC DNA]</scope>
    <source>
        <strain evidence="9">20631-21</strain>
    </source>
</reference>
<evidence type="ECO:0000313" key="9">
    <source>
        <dbReference type="EMBL" id="OAF58664.1"/>
    </source>
</evidence>
<dbReference type="AlphaFoldDB" id="A0A177ABV8"/>
<dbReference type="Proteomes" id="UP000077154">
    <property type="component" value="Unassembled WGS sequence"/>
</dbReference>
<feature type="transmembrane region" description="Helical" evidence="7">
    <location>
        <begin position="175"/>
        <end position="200"/>
    </location>
</feature>
<keyword evidence="3 7" id="KW-0812">Transmembrane</keyword>
<evidence type="ECO:0000256" key="4">
    <source>
        <dbReference type="ARBA" id="ARBA00022989"/>
    </source>
</evidence>
<proteinExistence type="predicted"/>
<evidence type="ECO:0000256" key="7">
    <source>
        <dbReference type="SAM" id="Phobius"/>
    </source>
</evidence>
<dbReference type="Pfam" id="PF00999">
    <property type="entry name" value="Na_H_Exchanger"/>
    <property type="match status" value="1"/>
</dbReference>
<feature type="transmembrane region" description="Helical" evidence="7">
    <location>
        <begin position="395"/>
        <end position="416"/>
    </location>
</feature>
<dbReference type="GeneID" id="36287999"/>
<feature type="transmembrane region" description="Helical" evidence="7">
    <location>
        <begin position="75"/>
        <end position="96"/>
    </location>
</feature>
<dbReference type="PANTHER" id="PTHR32468:SF0">
    <property type="entry name" value="K(+)_H(+) ANTIPORTER 1"/>
    <property type="match status" value="1"/>
</dbReference>
<evidence type="ECO:0000256" key="5">
    <source>
        <dbReference type="ARBA" id="ARBA00023065"/>
    </source>
</evidence>
<feature type="transmembrane region" description="Helical" evidence="7">
    <location>
        <begin position="361"/>
        <end position="383"/>
    </location>
</feature>
<sequence length="947" mass="101504">MSNTISSAVSKTAAGAAAATTGLRATPQGGILEGANPATYDPKNPIILFIIQVIIIIIFCRLLHYPLSLIRQPRVIAEVIGGIILGPSVMAHIPGFKAAIFPDASLPILNLVANLGLILFLFLVALETDLHMFMRNWRVALSVGLAGMILPFGLGCGIAYGLYHQFRTDEGIVPISFPVYMLFIGTALSITAFPVLCRILTELNLLGTPVGVTVLAAGVGNDVVGWVLLALCVALVNNGSGITALYVVLCTVGWILFLFYAVRPCLVWLLRRTGSIKNGPTQGMITLVLLLTLFSAWFTGVIGVHPIFGGFLVGLICPHDEGFTVKLTEKIEDLVTVLFLPLYFALSGLNTNLGLLNDGTAWAYVVGIIAVALIGKIVGGTLAARSCKLVWRESLTIGVLMSCKGLVELIVLNIGLQAKILSTRTFTMFVIMALVTTVITSPATSALYPPWYQKKLEAWKRGDIDWEGNELRASADSLGKLESTQIHKLLVYLRLESLPALFTFIDLLGGEKPAPITRVHKSRLPSVPEDPSSETTTPEHALEVHGARLLPLTERTSSVMKVSATEDSSSDAILNTFRTFARLNALPVSGTISTVPLTSFATQLLSKTSSLSPDLLLVPWPSSLPADSEADAPPRRPAPFTPGAQSAFISELLSEAPCNAAILIDRSFGAPVPSADRGHHIFFPFIGGPDDRVALRFVLQLAKNRHVTATVLQVIHTAAPEVKPPRPTAPGIGAEAFAPRLGMGSRRGSRASVVAAAEEAVRGMVERREADAAFLCLQPTSFLSLKLHFRSKLRGSQITPHHIPRLQDAIIVVVDSSVFSLVFGIVLHSIPKLATKQTPAEATATRNADVIATLYASLTPPNRGAGTTSTMPTPPAPHAFHINARHLINIPNQRALKHILRDSQPRQASHRGTDRTALATGISAASRTWMAKNGICTPISKPIPLMK</sequence>
<name>A0A177ABV8_9PEZI</name>
<comment type="subcellular location">
    <subcellularLocation>
        <location evidence="1">Membrane</location>
        <topology evidence="1">Multi-pass membrane protein</topology>
    </subcellularLocation>
</comment>
<dbReference type="InterPro" id="IPR006153">
    <property type="entry name" value="Cation/H_exchanger_TM"/>
</dbReference>
<organism evidence="9">
    <name type="scientific">Pseudogymnoascus destructans</name>
    <dbReference type="NCBI Taxonomy" id="655981"/>
    <lineage>
        <taxon>Eukaryota</taxon>
        <taxon>Fungi</taxon>
        <taxon>Dikarya</taxon>
        <taxon>Ascomycota</taxon>
        <taxon>Pezizomycotina</taxon>
        <taxon>Leotiomycetes</taxon>
        <taxon>Thelebolales</taxon>
        <taxon>Thelebolaceae</taxon>
        <taxon>Pseudogymnoascus</taxon>
    </lineage>
</organism>
<dbReference type="Gene3D" id="1.20.1530.20">
    <property type="match status" value="1"/>
</dbReference>
<accession>A0A177ABV8</accession>
<evidence type="ECO:0000256" key="6">
    <source>
        <dbReference type="ARBA" id="ARBA00023136"/>
    </source>
</evidence>
<dbReference type="OrthoDB" id="2687058at2759"/>
<dbReference type="GO" id="GO:0015297">
    <property type="term" value="F:antiporter activity"/>
    <property type="evidence" value="ECO:0007669"/>
    <property type="project" value="InterPro"/>
</dbReference>
<dbReference type="RefSeq" id="XP_024323948.1">
    <property type="nucleotide sequence ID" value="XM_024468557.1"/>
</dbReference>
<protein>
    <submittedName>
        <fullName evidence="9">K(+)/H(+) antiporter</fullName>
    </submittedName>
</protein>
<dbReference type="InterPro" id="IPR050794">
    <property type="entry name" value="CPA2_transporter"/>
</dbReference>
<feature type="transmembrane region" description="Helical" evidence="7">
    <location>
        <begin position="139"/>
        <end position="163"/>
    </location>
</feature>
<dbReference type="GO" id="GO:1902600">
    <property type="term" value="P:proton transmembrane transport"/>
    <property type="evidence" value="ECO:0007669"/>
    <property type="project" value="InterPro"/>
</dbReference>
<keyword evidence="5" id="KW-0406">Ion transport</keyword>
<keyword evidence="2" id="KW-0813">Transport</keyword>
<feature type="transmembrane region" description="Helical" evidence="7">
    <location>
        <begin position="212"/>
        <end position="236"/>
    </location>
</feature>